<dbReference type="HOGENOM" id="CLU_445175_0_0_1"/>
<evidence type="ECO:0000256" key="7">
    <source>
        <dbReference type="SAM" id="SignalP"/>
    </source>
</evidence>
<dbReference type="STRING" id="35128.B8BXJ4"/>
<feature type="chain" id="PRO_5002868785" description="tRNA (guanine(46)-N(7))-methyltransferase" evidence="7">
    <location>
        <begin position="19"/>
        <end position="614"/>
    </location>
</feature>
<evidence type="ECO:0000313" key="8">
    <source>
        <dbReference type="EMBL" id="EED94220.1"/>
    </source>
</evidence>
<keyword evidence="3" id="KW-0489">Methyltransferase</keyword>
<evidence type="ECO:0000313" key="9">
    <source>
        <dbReference type="Proteomes" id="UP000001449"/>
    </source>
</evidence>
<keyword evidence="5" id="KW-0949">S-adenosyl-L-methionine</keyword>
<organism evidence="8 9">
    <name type="scientific">Thalassiosira pseudonana</name>
    <name type="common">Marine diatom</name>
    <name type="synonym">Cyclotella nana</name>
    <dbReference type="NCBI Taxonomy" id="35128"/>
    <lineage>
        <taxon>Eukaryota</taxon>
        <taxon>Sar</taxon>
        <taxon>Stramenopiles</taxon>
        <taxon>Ochrophyta</taxon>
        <taxon>Bacillariophyta</taxon>
        <taxon>Coscinodiscophyceae</taxon>
        <taxon>Thalassiosirophycidae</taxon>
        <taxon>Thalassiosirales</taxon>
        <taxon>Thalassiosiraceae</taxon>
        <taxon>Thalassiosira</taxon>
    </lineage>
</organism>
<dbReference type="eggNOG" id="ENOG502SETK">
    <property type="taxonomic scope" value="Eukaryota"/>
</dbReference>
<keyword evidence="4" id="KW-0808">Transferase</keyword>
<dbReference type="InParanoid" id="B8BXJ4"/>
<evidence type="ECO:0000256" key="5">
    <source>
        <dbReference type="ARBA" id="ARBA00022691"/>
    </source>
</evidence>
<dbReference type="GO" id="GO:0008176">
    <property type="term" value="F:tRNA (guanine(46)-N7)-methyltransferase activity"/>
    <property type="evidence" value="ECO:0000318"/>
    <property type="project" value="GO_Central"/>
</dbReference>
<dbReference type="RefSeq" id="XP_002288784.1">
    <property type="nucleotide sequence ID" value="XM_002288748.1"/>
</dbReference>
<protein>
    <recommendedName>
        <fullName evidence="2">tRNA (guanine(46)-N(7))-methyltransferase</fullName>
        <ecNumber evidence="2">2.1.1.33</ecNumber>
    </recommendedName>
</protein>
<dbReference type="KEGG" id="tps:THAPSDRAFT_21709"/>
<sequence>MKLMSYFQWMCCTFHASAFLVPLNIVKQSSSCSSLHVEGISRSPSESLSTSTSSDVDNKLQLPIIPTLYNSLPYGFPDSQYEQWLKYCDDVDEILEGLVSPAPESFHVIHRAFEEINRRLVLDERVYFFEFPQFTNDLRALSSYLVKSEYALALSLHDSFRWKLVKRVEGGSCIIFPIGYHDVDDNDEMYHKHTTLQLSQMALELATSSQDDPDLLSKVHGIADQAEKRLMLTLGSDLRGRTSSDACFNFALSGVQNSNCLFQTLVSIGIHELVRVGRRASFTATNVLHMVEKFSSSDVRGELALELYNLSVGCLEAKSFADDALIQSLKEGTFGFHSDRPLLWLWRFSARQTKISGIDGSLSHYLTIMWQDVFRDTSKPLVVDVGSGVGALLLNLATTTNKDCTNTTLLKTNQWFDYNYAGAELNQALVNFGNGIVSRDNRRQGRVHFFCLPAKDFVRHLQSYPGDIVLAMIHFPSPYRLTSGNSQLPSSSDVFMVTKDLLRSISDLLCGGTSIGYFLFQTKCEDVAIHVWNDCLSLETMECVPCADPVVDIDRYCNGCQPKRVTAWLNENPSTDRAEGVYWSSKSVLPQRPETEIQCYNHHTAVHRFLFSCG</sequence>
<proteinExistence type="predicted"/>
<dbReference type="GO" id="GO:0043527">
    <property type="term" value="C:tRNA methyltransferase complex"/>
    <property type="evidence" value="ECO:0000318"/>
    <property type="project" value="GO_Central"/>
</dbReference>
<keyword evidence="9" id="KW-1185">Reference proteome</keyword>
<gene>
    <name evidence="8" type="ORF">THAPSDRAFT_21709</name>
</gene>
<dbReference type="GO" id="GO:0030488">
    <property type="term" value="P:tRNA methylation"/>
    <property type="evidence" value="ECO:0000318"/>
    <property type="project" value="GO_Central"/>
</dbReference>
<evidence type="ECO:0000256" key="4">
    <source>
        <dbReference type="ARBA" id="ARBA00022679"/>
    </source>
</evidence>
<feature type="signal peptide" evidence="7">
    <location>
        <begin position="1"/>
        <end position="18"/>
    </location>
</feature>
<reference evidence="8 9" key="2">
    <citation type="journal article" date="2008" name="Nature">
        <title>The Phaeodactylum genome reveals the evolutionary history of diatom genomes.</title>
        <authorList>
            <person name="Bowler C."/>
            <person name="Allen A.E."/>
            <person name="Badger J.H."/>
            <person name="Grimwood J."/>
            <person name="Jabbari K."/>
            <person name="Kuo A."/>
            <person name="Maheswari U."/>
            <person name="Martens C."/>
            <person name="Maumus F."/>
            <person name="Otillar R.P."/>
            <person name="Rayko E."/>
            <person name="Salamov A."/>
            <person name="Vandepoele K."/>
            <person name="Beszteri B."/>
            <person name="Gruber A."/>
            <person name="Heijde M."/>
            <person name="Katinka M."/>
            <person name="Mock T."/>
            <person name="Valentin K."/>
            <person name="Verret F."/>
            <person name="Berges J.A."/>
            <person name="Brownlee C."/>
            <person name="Cadoret J.P."/>
            <person name="Chiovitti A."/>
            <person name="Choi C.J."/>
            <person name="Coesel S."/>
            <person name="De Martino A."/>
            <person name="Detter J.C."/>
            <person name="Durkin C."/>
            <person name="Falciatore A."/>
            <person name="Fournet J."/>
            <person name="Haruta M."/>
            <person name="Huysman M.J."/>
            <person name="Jenkins B.D."/>
            <person name="Jiroutova K."/>
            <person name="Jorgensen R.E."/>
            <person name="Joubert Y."/>
            <person name="Kaplan A."/>
            <person name="Kroger N."/>
            <person name="Kroth P.G."/>
            <person name="La Roche J."/>
            <person name="Lindquist E."/>
            <person name="Lommer M."/>
            <person name="Martin-Jezequel V."/>
            <person name="Lopez P.J."/>
            <person name="Lucas S."/>
            <person name="Mangogna M."/>
            <person name="McGinnis K."/>
            <person name="Medlin L.K."/>
            <person name="Montsant A."/>
            <person name="Oudot-Le Secq M.P."/>
            <person name="Napoli C."/>
            <person name="Obornik M."/>
            <person name="Parker M.S."/>
            <person name="Petit J.L."/>
            <person name="Porcel B.M."/>
            <person name="Poulsen N."/>
            <person name="Robison M."/>
            <person name="Rychlewski L."/>
            <person name="Rynearson T.A."/>
            <person name="Schmutz J."/>
            <person name="Shapiro H."/>
            <person name="Siaut M."/>
            <person name="Stanley M."/>
            <person name="Sussman M.R."/>
            <person name="Taylor A.R."/>
            <person name="Vardi A."/>
            <person name="von Dassow P."/>
            <person name="Vyverman W."/>
            <person name="Willis A."/>
            <person name="Wyrwicz L.S."/>
            <person name="Rokhsar D.S."/>
            <person name="Weissenbach J."/>
            <person name="Armbrust E.V."/>
            <person name="Green B.R."/>
            <person name="Van de Peer Y."/>
            <person name="Grigoriev I.V."/>
        </authorList>
    </citation>
    <scope>NUCLEOTIDE SEQUENCE [LARGE SCALE GENOMIC DNA]</scope>
    <source>
        <strain evidence="8 9">CCMP1335</strain>
    </source>
</reference>
<name>B8BXJ4_THAPS</name>
<evidence type="ECO:0000256" key="1">
    <source>
        <dbReference type="ARBA" id="ARBA00000142"/>
    </source>
</evidence>
<evidence type="ECO:0000256" key="2">
    <source>
        <dbReference type="ARBA" id="ARBA00011977"/>
    </source>
</evidence>
<evidence type="ECO:0000256" key="3">
    <source>
        <dbReference type="ARBA" id="ARBA00022603"/>
    </source>
</evidence>
<dbReference type="PANTHER" id="PTHR23417">
    <property type="entry name" value="3-DEOXY-D-MANNO-OCTULOSONIC-ACID TRANSFERASE/TRNA GUANINE-N 7 - -METHYLTRANSFERASE"/>
    <property type="match status" value="1"/>
</dbReference>
<keyword evidence="6" id="KW-0819">tRNA processing</keyword>
<dbReference type="EC" id="2.1.1.33" evidence="2"/>
<dbReference type="Gene3D" id="3.40.50.150">
    <property type="entry name" value="Vaccinia Virus protein VP39"/>
    <property type="match status" value="1"/>
</dbReference>
<dbReference type="Proteomes" id="UP000001449">
    <property type="component" value="Chromosome 3"/>
</dbReference>
<reference evidence="8 9" key="1">
    <citation type="journal article" date="2004" name="Science">
        <title>The genome of the diatom Thalassiosira pseudonana: ecology, evolution, and metabolism.</title>
        <authorList>
            <person name="Armbrust E.V."/>
            <person name="Berges J.A."/>
            <person name="Bowler C."/>
            <person name="Green B.R."/>
            <person name="Martinez D."/>
            <person name="Putnam N.H."/>
            <person name="Zhou S."/>
            <person name="Allen A.E."/>
            <person name="Apt K.E."/>
            <person name="Bechner M."/>
            <person name="Brzezinski M.A."/>
            <person name="Chaal B.K."/>
            <person name="Chiovitti A."/>
            <person name="Davis A.K."/>
            <person name="Demarest M.S."/>
            <person name="Detter J.C."/>
            <person name="Glavina T."/>
            <person name="Goodstein D."/>
            <person name="Hadi M.Z."/>
            <person name="Hellsten U."/>
            <person name="Hildebrand M."/>
            <person name="Jenkins B.D."/>
            <person name="Jurka J."/>
            <person name="Kapitonov V.V."/>
            <person name="Kroger N."/>
            <person name="Lau W.W."/>
            <person name="Lane T.W."/>
            <person name="Larimer F.W."/>
            <person name="Lippmeier J.C."/>
            <person name="Lucas S."/>
            <person name="Medina M."/>
            <person name="Montsant A."/>
            <person name="Obornik M."/>
            <person name="Parker M.S."/>
            <person name="Palenik B."/>
            <person name="Pazour G.J."/>
            <person name="Richardson P.M."/>
            <person name="Rynearson T.A."/>
            <person name="Saito M.A."/>
            <person name="Schwartz D.C."/>
            <person name="Thamatrakoln K."/>
            <person name="Valentin K."/>
            <person name="Vardi A."/>
            <person name="Wilkerson F.P."/>
            <person name="Rokhsar D.S."/>
        </authorList>
    </citation>
    <scope>NUCLEOTIDE SEQUENCE [LARGE SCALE GENOMIC DNA]</scope>
    <source>
        <strain evidence="8 9">CCMP1335</strain>
    </source>
</reference>
<dbReference type="AlphaFoldDB" id="B8BXJ4"/>
<keyword evidence="7" id="KW-0732">Signal</keyword>
<dbReference type="PANTHER" id="PTHR23417:SF21">
    <property type="entry name" value="TRNA (GUANINE-N(7)-)-METHYLTRANSFERASE"/>
    <property type="match status" value="1"/>
</dbReference>
<comment type="catalytic activity">
    <reaction evidence="1">
        <text>guanosine(46) in tRNA + S-adenosyl-L-methionine = N(7)-methylguanosine(46) in tRNA + S-adenosyl-L-homocysteine</text>
        <dbReference type="Rhea" id="RHEA:42708"/>
        <dbReference type="Rhea" id="RHEA-COMP:10188"/>
        <dbReference type="Rhea" id="RHEA-COMP:10189"/>
        <dbReference type="ChEBI" id="CHEBI:57856"/>
        <dbReference type="ChEBI" id="CHEBI:59789"/>
        <dbReference type="ChEBI" id="CHEBI:74269"/>
        <dbReference type="ChEBI" id="CHEBI:74480"/>
        <dbReference type="EC" id="2.1.1.33"/>
    </reaction>
</comment>
<dbReference type="GO" id="GO:0036265">
    <property type="term" value="P:RNA (guanine-N7)-methylation"/>
    <property type="evidence" value="ECO:0000318"/>
    <property type="project" value="GO_Central"/>
</dbReference>
<dbReference type="EMBL" id="CM000640">
    <property type="protein sequence ID" value="EED94220.1"/>
    <property type="molecule type" value="Genomic_DNA"/>
</dbReference>
<dbReference type="InterPro" id="IPR003358">
    <property type="entry name" value="tRNA_(Gua-N-7)_MeTrfase_Trmb"/>
</dbReference>
<dbReference type="PaxDb" id="35128-Thaps21709"/>
<dbReference type="InterPro" id="IPR029063">
    <property type="entry name" value="SAM-dependent_MTases_sf"/>
</dbReference>
<dbReference type="OMA" id="FQTKCED"/>
<accession>B8BXJ4</accession>
<dbReference type="GeneID" id="7444738"/>
<evidence type="ECO:0000256" key="6">
    <source>
        <dbReference type="ARBA" id="ARBA00022694"/>
    </source>
</evidence>